<reference evidence="2 3" key="1">
    <citation type="submission" date="2024-06" db="EMBL/GenBank/DDBJ databases">
        <title>Sorghum-associated microbial communities from plants grown in Nebraska, USA.</title>
        <authorList>
            <person name="Schachtman D."/>
        </authorList>
    </citation>
    <scope>NUCLEOTIDE SEQUENCE [LARGE SCALE GENOMIC DNA]</scope>
    <source>
        <strain evidence="2 3">1757</strain>
    </source>
</reference>
<evidence type="ECO:0000256" key="1">
    <source>
        <dbReference type="SAM" id="MobiDB-lite"/>
    </source>
</evidence>
<comment type="caution">
    <text evidence="2">The sequence shown here is derived from an EMBL/GenBank/DDBJ whole genome shotgun (WGS) entry which is preliminary data.</text>
</comment>
<proteinExistence type="predicted"/>
<dbReference type="RefSeq" id="WP_354550327.1">
    <property type="nucleotide sequence ID" value="NZ_JBEPSD010000002.1"/>
</dbReference>
<keyword evidence="3" id="KW-1185">Reference proteome</keyword>
<evidence type="ECO:0000313" key="2">
    <source>
        <dbReference type="EMBL" id="MET4570035.1"/>
    </source>
</evidence>
<dbReference type="EMBL" id="JBEPSD010000002">
    <property type="protein sequence ID" value="MET4570035.1"/>
    <property type="molecule type" value="Genomic_DNA"/>
</dbReference>
<accession>A0ABV2PZ71</accession>
<dbReference type="Proteomes" id="UP001549251">
    <property type="component" value="Unassembled WGS sequence"/>
</dbReference>
<dbReference type="Pfam" id="PF05988">
    <property type="entry name" value="DUF899"/>
    <property type="match status" value="1"/>
</dbReference>
<sequence length="284" mass="32323">MNATASQPEHARDRSHPEAAMTTNKSTEDGRKEGRRAMNTPPVVPPQAWEAAREQLLVREKAMTRARDALAAERRRMPWMAVEKSYAFEGPDGKASLLDLFAGRRQLIVYRAFFEPGVHGWPEHACIGCSLGADQVSHLAHLNARDTTLVYASRAPQADIARLKTRMGWEKIPWYTITDSFDADFGVDEWHGHNAFVRDGDRVFRTYFINGRGDEAMGTVWSYLDMTALGRQESWEDSPEGYPQTRPYKWWNWHELYVPGAAIDPEWDKVSEAGEAAFREKHDG</sequence>
<evidence type="ECO:0000313" key="3">
    <source>
        <dbReference type="Proteomes" id="UP001549251"/>
    </source>
</evidence>
<dbReference type="InterPro" id="IPR010296">
    <property type="entry name" value="DUF899_thioredox"/>
</dbReference>
<feature type="region of interest" description="Disordered" evidence="1">
    <location>
        <begin position="1"/>
        <end position="44"/>
    </location>
</feature>
<name>A0ABV2PZ71_9GAMM</name>
<organism evidence="2 3">
    <name type="scientific">Rhodanobacter soli</name>
    <dbReference type="NCBI Taxonomy" id="590609"/>
    <lineage>
        <taxon>Bacteria</taxon>
        <taxon>Pseudomonadati</taxon>
        <taxon>Pseudomonadota</taxon>
        <taxon>Gammaproteobacteria</taxon>
        <taxon>Lysobacterales</taxon>
        <taxon>Rhodanobacteraceae</taxon>
        <taxon>Rhodanobacter</taxon>
    </lineage>
</organism>
<protein>
    <submittedName>
        <fullName evidence="2">Dithiol-disulfide oxidoreductase (DUF899 family)</fullName>
    </submittedName>
</protein>
<gene>
    <name evidence="2" type="ORF">ABIE04_002396</name>
</gene>
<feature type="compositionally biased region" description="Basic and acidic residues" evidence="1">
    <location>
        <begin position="26"/>
        <end position="36"/>
    </location>
</feature>